<sequence length="54" mass="6056">MRIAMATIAMARLSRLKTSSYISLTHQVQALQVSILQLRDLDALCGHRTQDTDI</sequence>
<protein>
    <submittedName>
        <fullName evidence="1">Uncharacterized protein</fullName>
    </submittedName>
</protein>
<comment type="caution">
    <text evidence="1">The sequence shown here is derived from an EMBL/GenBank/DDBJ whole genome shotgun (WGS) entry which is preliminary data.</text>
</comment>
<evidence type="ECO:0000313" key="2">
    <source>
        <dbReference type="Proteomes" id="UP000828390"/>
    </source>
</evidence>
<organism evidence="1 2">
    <name type="scientific">Dreissena polymorpha</name>
    <name type="common">Zebra mussel</name>
    <name type="synonym">Mytilus polymorpha</name>
    <dbReference type="NCBI Taxonomy" id="45954"/>
    <lineage>
        <taxon>Eukaryota</taxon>
        <taxon>Metazoa</taxon>
        <taxon>Spiralia</taxon>
        <taxon>Lophotrochozoa</taxon>
        <taxon>Mollusca</taxon>
        <taxon>Bivalvia</taxon>
        <taxon>Autobranchia</taxon>
        <taxon>Heteroconchia</taxon>
        <taxon>Euheterodonta</taxon>
        <taxon>Imparidentia</taxon>
        <taxon>Neoheterodontei</taxon>
        <taxon>Myida</taxon>
        <taxon>Dreissenoidea</taxon>
        <taxon>Dreissenidae</taxon>
        <taxon>Dreissena</taxon>
    </lineage>
</organism>
<dbReference type="EMBL" id="JAIWYP010000012">
    <property type="protein sequence ID" value="KAH3724127.1"/>
    <property type="molecule type" value="Genomic_DNA"/>
</dbReference>
<reference evidence="1" key="2">
    <citation type="submission" date="2020-11" db="EMBL/GenBank/DDBJ databases">
        <authorList>
            <person name="McCartney M.A."/>
            <person name="Auch B."/>
            <person name="Kono T."/>
            <person name="Mallez S."/>
            <person name="Becker A."/>
            <person name="Gohl D.M."/>
            <person name="Silverstein K.A.T."/>
            <person name="Koren S."/>
            <person name="Bechman K.B."/>
            <person name="Herman A."/>
            <person name="Abrahante J.E."/>
            <person name="Garbe J."/>
        </authorList>
    </citation>
    <scope>NUCLEOTIDE SEQUENCE</scope>
    <source>
        <strain evidence="1">Duluth1</strain>
        <tissue evidence="1">Whole animal</tissue>
    </source>
</reference>
<accession>A0A9D4CFT2</accession>
<reference evidence="1" key="1">
    <citation type="journal article" date="2019" name="bioRxiv">
        <title>The Genome of the Zebra Mussel, Dreissena polymorpha: A Resource for Invasive Species Research.</title>
        <authorList>
            <person name="McCartney M.A."/>
            <person name="Auch B."/>
            <person name="Kono T."/>
            <person name="Mallez S."/>
            <person name="Zhang Y."/>
            <person name="Obille A."/>
            <person name="Becker A."/>
            <person name="Abrahante J.E."/>
            <person name="Garbe J."/>
            <person name="Badalamenti J.P."/>
            <person name="Herman A."/>
            <person name="Mangelson H."/>
            <person name="Liachko I."/>
            <person name="Sullivan S."/>
            <person name="Sone E.D."/>
            <person name="Koren S."/>
            <person name="Silverstein K.A.T."/>
            <person name="Beckman K.B."/>
            <person name="Gohl D.M."/>
        </authorList>
    </citation>
    <scope>NUCLEOTIDE SEQUENCE</scope>
    <source>
        <strain evidence="1">Duluth1</strain>
        <tissue evidence="1">Whole animal</tissue>
    </source>
</reference>
<proteinExistence type="predicted"/>
<evidence type="ECO:0000313" key="1">
    <source>
        <dbReference type="EMBL" id="KAH3724127.1"/>
    </source>
</evidence>
<dbReference type="Proteomes" id="UP000828390">
    <property type="component" value="Unassembled WGS sequence"/>
</dbReference>
<keyword evidence="2" id="KW-1185">Reference proteome</keyword>
<dbReference type="AlphaFoldDB" id="A0A9D4CFT2"/>
<gene>
    <name evidence="1" type="ORF">DPMN_049937</name>
</gene>
<name>A0A9D4CFT2_DREPO</name>